<protein>
    <recommendedName>
        <fullName evidence="3">DUF413 domain-containing protein</fullName>
    </recommendedName>
</protein>
<feature type="compositionally biased region" description="Acidic residues" evidence="1">
    <location>
        <begin position="120"/>
        <end position="140"/>
    </location>
</feature>
<organism evidence="2">
    <name type="scientific">marine metagenome</name>
    <dbReference type="NCBI Taxonomy" id="408172"/>
    <lineage>
        <taxon>unclassified sequences</taxon>
        <taxon>metagenomes</taxon>
        <taxon>ecological metagenomes</taxon>
    </lineage>
</organism>
<evidence type="ECO:0000313" key="2">
    <source>
        <dbReference type="EMBL" id="SVD81142.1"/>
    </source>
</evidence>
<dbReference type="EMBL" id="UINC01174822">
    <property type="protein sequence ID" value="SVD81142.1"/>
    <property type="molecule type" value="Genomic_DNA"/>
</dbReference>
<proteinExistence type="predicted"/>
<evidence type="ECO:0000256" key="1">
    <source>
        <dbReference type="SAM" id="MobiDB-lite"/>
    </source>
</evidence>
<dbReference type="InterPro" id="IPR007335">
    <property type="entry name" value="DUF413"/>
</dbReference>
<name>A0A382YCW4_9ZZZZ</name>
<dbReference type="NCBIfam" id="NF008255">
    <property type="entry name" value="PRK11027.2-2"/>
    <property type="match status" value="1"/>
</dbReference>
<evidence type="ECO:0008006" key="3">
    <source>
        <dbReference type="Google" id="ProtNLM"/>
    </source>
</evidence>
<accession>A0A382YCW4</accession>
<dbReference type="Pfam" id="PF04219">
    <property type="entry name" value="DUF413"/>
    <property type="match status" value="1"/>
</dbReference>
<dbReference type="AlphaFoldDB" id="A0A382YCW4"/>
<feature type="region of interest" description="Disordered" evidence="1">
    <location>
        <begin position="110"/>
        <end position="140"/>
    </location>
</feature>
<gene>
    <name evidence="2" type="ORF">METZ01_LOCUS433996</name>
</gene>
<sequence>MSVFTTQVLAVEEVKMSVITKEQVARKPFIDKKNYPYGFARSGDFSINESKLLQAHGSLFAALVDGKITPENDEEQAYLESALGHRDPATPQEKAWLKYQARINRPKTASIYGSKRVAEQDVDDDDNMSDNSDLDIDLDD</sequence>
<reference evidence="2" key="1">
    <citation type="submission" date="2018-05" db="EMBL/GenBank/DDBJ databases">
        <authorList>
            <person name="Lanie J.A."/>
            <person name="Ng W.-L."/>
            <person name="Kazmierczak K.M."/>
            <person name="Andrzejewski T.M."/>
            <person name="Davidsen T.M."/>
            <person name="Wayne K.J."/>
            <person name="Tettelin H."/>
            <person name="Glass J.I."/>
            <person name="Rusch D."/>
            <person name="Podicherti R."/>
            <person name="Tsui H.-C.T."/>
            <person name="Winkler M.E."/>
        </authorList>
    </citation>
    <scope>NUCLEOTIDE SEQUENCE</scope>
</reference>